<sequence>MGPGAATRPHRLAPRRRPGRGGDGGRRHGRRRGIRSHAGAAVAGGQASQTAQAPHGSGARP</sequence>
<evidence type="ECO:0000313" key="2">
    <source>
        <dbReference type="EMBL" id="TBW39833.1"/>
    </source>
</evidence>
<evidence type="ECO:0000313" key="3">
    <source>
        <dbReference type="Proteomes" id="UP000292781"/>
    </source>
</evidence>
<feature type="compositionally biased region" description="Low complexity" evidence="1">
    <location>
        <begin position="36"/>
        <end position="53"/>
    </location>
</feature>
<accession>A0A4Q9VUK8</accession>
<dbReference type="Proteomes" id="UP000292781">
    <property type="component" value="Unassembled WGS sequence"/>
</dbReference>
<reference evidence="2 3" key="1">
    <citation type="submission" date="2019-02" db="EMBL/GenBank/DDBJ databases">
        <title>Siculibacillus lacustris gen. nov., sp. nov., a new rosette-forming bacterium isolated from a freshwater crater lake (Lake St. Ana, Romania).</title>
        <authorList>
            <person name="Felfoldi T."/>
            <person name="Marton Z."/>
            <person name="Szabo A."/>
            <person name="Mentes A."/>
            <person name="Boka K."/>
            <person name="Marialigeti K."/>
            <person name="Mathe I."/>
            <person name="Koncz M."/>
            <person name="Schumann P."/>
            <person name="Toth E."/>
        </authorList>
    </citation>
    <scope>NUCLEOTIDE SEQUENCE [LARGE SCALE GENOMIC DNA]</scope>
    <source>
        <strain evidence="2 3">SA-279</strain>
    </source>
</reference>
<proteinExistence type="predicted"/>
<feature type="region of interest" description="Disordered" evidence="1">
    <location>
        <begin position="1"/>
        <end position="61"/>
    </location>
</feature>
<name>A0A4Q9VUK8_9HYPH</name>
<keyword evidence="3" id="KW-1185">Reference proteome</keyword>
<dbReference type="EMBL" id="SJFN01000006">
    <property type="protein sequence ID" value="TBW39833.1"/>
    <property type="molecule type" value="Genomic_DNA"/>
</dbReference>
<protein>
    <submittedName>
        <fullName evidence="2">Uncharacterized protein</fullName>
    </submittedName>
</protein>
<organism evidence="2 3">
    <name type="scientific">Siculibacillus lacustris</name>
    <dbReference type="NCBI Taxonomy" id="1549641"/>
    <lineage>
        <taxon>Bacteria</taxon>
        <taxon>Pseudomonadati</taxon>
        <taxon>Pseudomonadota</taxon>
        <taxon>Alphaproteobacteria</taxon>
        <taxon>Hyphomicrobiales</taxon>
        <taxon>Ancalomicrobiaceae</taxon>
        <taxon>Siculibacillus</taxon>
    </lineage>
</organism>
<feature type="compositionally biased region" description="Basic residues" evidence="1">
    <location>
        <begin position="8"/>
        <end position="19"/>
    </location>
</feature>
<comment type="caution">
    <text evidence="2">The sequence shown here is derived from an EMBL/GenBank/DDBJ whole genome shotgun (WGS) entry which is preliminary data.</text>
</comment>
<dbReference type="AlphaFoldDB" id="A0A4Q9VUK8"/>
<gene>
    <name evidence="2" type="ORF">EYW49_05905</name>
</gene>
<evidence type="ECO:0000256" key="1">
    <source>
        <dbReference type="SAM" id="MobiDB-lite"/>
    </source>
</evidence>